<dbReference type="OMA" id="WIKNWTL"/>
<keyword evidence="7 11" id="KW-1133">Transmembrane helix</keyword>
<evidence type="ECO:0000256" key="7">
    <source>
        <dbReference type="ARBA" id="ARBA00022989"/>
    </source>
</evidence>
<keyword evidence="10" id="KW-0012">Acyltransferase</keyword>
<evidence type="ECO:0000256" key="1">
    <source>
        <dbReference type="ARBA" id="ARBA00004477"/>
    </source>
</evidence>
<dbReference type="PANTHER" id="PTHR12317:SF63">
    <property type="entry name" value="DIACYLGLYCEROL O-ACYLTRANSFERASE 2"/>
    <property type="match status" value="1"/>
</dbReference>
<dbReference type="Pfam" id="PF03982">
    <property type="entry name" value="DAGAT"/>
    <property type="match status" value="1"/>
</dbReference>
<reference evidence="12" key="1">
    <citation type="submission" date="2021-08" db="EMBL/GenBank/DDBJ databases">
        <title>WGS assembly of Ceratopteris richardii.</title>
        <authorList>
            <person name="Marchant D.B."/>
            <person name="Chen G."/>
            <person name="Jenkins J."/>
            <person name="Shu S."/>
            <person name="Leebens-Mack J."/>
            <person name="Grimwood J."/>
            <person name="Schmutz J."/>
            <person name="Soltis P."/>
            <person name="Soltis D."/>
            <person name="Chen Z.-H."/>
        </authorList>
    </citation>
    <scope>NUCLEOTIDE SEQUENCE</scope>
    <source>
        <strain evidence="12">Whitten #5841</strain>
        <tissue evidence="12">Leaf</tissue>
    </source>
</reference>
<comment type="caution">
    <text evidence="12">The sequence shown here is derived from an EMBL/GenBank/DDBJ whole genome shotgun (WGS) entry which is preliminary data.</text>
</comment>
<feature type="transmembrane region" description="Helical" evidence="11">
    <location>
        <begin position="246"/>
        <end position="264"/>
    </location>
</feature>
<protein>
    <recommendedName>
        <fullName evidence="11">Acyltransferase</fullName>
        <ecNumber evidence="11">2.3.1.-</ecNumber>
    </recommendedName>
</protein>
<feature type="transmembrane region" description="Helical" evidence="11">
    <location>
        <begin position="25"/>
        <end position="47"/>
    </location>
</feature>
<keyword evidence="4 11" id="KW-0808">Transferase</keyword>
<feature type="transmembrane region" description="Helical" evidence="11">
    <location>
        <begin position="206"/>
        <end position="225"/>
    </location>
</feature>
<evidence type="ECO:0000256" key="4">
    <source>
        <dbReference type="ARBA" id="ARBA00022679"/>
    </source>
</evidence>
<keyword evidence="8" id="KW-0443">Lipid metabolism</keyword>
<dbReference type="AlphaFoldDB" id="A0A8T2UZD9"/>
<evidence type="ECO:0000256" key="9">
    <source>
        <dbReference type="ARBA" id="ARBA00023136"/>
    </source>
</evidence>
<evidence type="ECO:0000256" key="8">
    <source>
        <dbReference type="ARBA" id="ARBA00023098"/>
    </source>
</evidence>
<dbReference type="GO" id="GO:0005789">
    <property type="term" value="C:endoplasmic reticulum membrane"/>
    <property type="evidence" value="ECO:0007669"/>
    <property type="project" value="UniProtKB-SubCell"/>
</dbReference>
<keyword evidence="13" id="KW-1185">Reference proteome</keyword>
<evidence type="ECO:0000256" key="6">
    <source>
        <dbReference type="ARBA" id="ARBA00022824"/>
    </source>
</evidence>
<dbReference type="InterPro" id="IPR007130">
    <property type="entry name" value="DAGAT"/>
</dbReference>
<evidence type="ECO:0000256" key="5">
    <source>
        <dbReference type="ARBA" id="ARBA00022692"/>
    </source>
</evidence>
<dbReference type="GO" id="GO:0004144">
    <property type="term" value="F:diacylglycerol O-acyltransferase activity"/>
    <property type="evidence" value="ECO:0007669"/>
    <property type="project" value="TreeGrafter"/>
</dbReference>
<sequence length="321" mass="36327">MASDTSGQEKLLIVRSQRTSEFKSFLAIAVSLCSIHLVLLLMLLMLFALPIRWSLILFLFLLTLMVIPLYETSALAESVARFVRAHGPGHFPITLVVEDSDAFDPKQAYVFAVEPHSVFPVGVLGFSNFTKALHLQKIKGFGSSAIFFTPFMRHIWTWLDVTPISRNNVLGALSEGYSCLLIPGGVREMLYMEHDREVVFLKKRLGFIRIAIEMGAPLVPCFIFGQTRVYKWWKPKGKLYNHMSRALRFAPLVFWGMFGTPIPFPQPLYVAVGKPIEIRQNKQPTEEEVLEVQSLFISAMQQLHERHKADAGCSNIPLNVC</sequence>
<keyword evidence="5 11" id="KW-0812">Transmembrane</keyword>
<dbReference type="EMBL" id="CM035410">
    <property type="protein sequence ID" value="KAH7437399.1"/>
    <property type="molecule type" value="Genomic_DNA"/>
</dbReference>
<feature type="transmembrane region" description="Helical" evidence="11">
    <location>
        <begin position="53"/>
        <end position="70"/>
    </location>
</feature>
<evidence type="ECO:0000256" key="2">
    <source>
        <dbReference type="ARBA" id="ARBA00005420"/>
    </source>
</evidence>
<dbReference type="Proteomes" id="UP000825935">
    <property type="component" value="Chromosome 5"/>
</dbReference>
<keyword evidence="3" id="KW-0444">Lipid biosynthesis</keyword>
<evidence type="ECO:0000256" key="10">
    <source>
        <dbReference type="ARBA" id="ARBA00023315"/>
    </source>
</evidence>
<evidence type="ECO:0000256" key="3">
    <source>
        <dbReference type="ARBA" id="ARBA00022516"/>
    </source>
</evidence>
<dbReference type="GO" id="GO:0019432">
    <property type="term" value="P:triglyceride biosynthetic process"/>
    <property type="evidence" value="ECO:0007669"/>
    <property type="project" value="TreeGrafter"/>
</dbReference>
<dbReference type="OrthoDB" id="264532at2759"/>
<comment type="subcellular location">
    <subcellularLocation>
        <location evidence="1 11">Endoplasmic reticulum membrane</location>
        <topology evidence="1 11">Multi-pass membrane protein</topology>
    </subcellularLocation>
</comment>
<accession>A0A8T2UZD9</accession>
<evidence type="ECO:0000256" key="11">
    <source>
        <dbReference type="RuleBase" id="RU367023"/>
    </source>
</evidence>
<keyword evidence="6 11" id="KW-0256">Endoplasmic reticulum</keyword>
<keyword evidence="9 11" id="KW-0472">Membrane</keyword>
<name>A0A8T2UZD9_CERRI</name>
<organism evidence="12 13">
    <name type="scientific">Ceratopteris richardii</name>
    <name type="common">Triangle waterfern</name>
    <dbReference type="NCBI Taxonomy" id="49495"/>
    <lineage>
        <taxon>Eukaryota</taxon>
        <taxon>Viridiplantae</taxon>
        <taxon>Streptophyta</taxon>
        <taxon>Embryophyta</taxon>
        <taxon>Tracheophyta</taxon>
        <taxon>Polypodiopsida</taxon>
        <taxon>Polypodiidae</taxon>
        <taxon>Polypodiales</taxon>
        <taxon>Pteridineae</taxon>
        <taxon>Pteridaceae</taxon>
        <taxon>Parkerioideae</taxon>
        <taxon>Ceratopteris</taxon>
    </lineage>
</organism>
<comment type="similarity">
    <text evidence="2 11">Belongs to the diacylglycerol acyltransferase family.</text>
</comment>
<evidence type="ECO:0000313" key="13">
    <source>
        <dbReference type="Proteomes" id="UP000825935"/>
    </source>
</evidence>
<evidence type="ECO:0000313" key="12">
    <source>
        <dbReference type="EMBL" id="KAH7437399.1"/>
    </source>
</evidence>
<gene>
    <name evidence="12" type="ORF">KP509_05G069500</name>
</gene>
<proteinExistence type="inferred from homology"/>
<dbReference type="EC" id="2.3.1.-" evidence="11"/>
<dbReference type="CDD" id="cd07987">
    <property type="entry name" value="LPLAT_MGAT-like"/>
    <property type="match status" value="1"/>
</dbReference>
<dbReference type="PANTHER" id="PTHR12317">
    <property type="entry name" value="DIACYLGLYCEROL O-ACYLTRANSFERASE"/>
    <property type="match status" value="1"/>
</dbReference>